<dbReference type="RefSeq" id="WP_306728973.1">
    <property type="nucleotide sequence ID" value="NZ_JAVDDT010000007.1"/>
</dbReference>
<protein>
    <submittedName>
        <fullName evidence="1">Uncharacterized protein</fullName>
    </submittedName>
</protein>
<evidence type="ECO:0000313" key="2">
    <source>
        <dbReference type="Proteomes" id="UP001239019"/>
    </source>
</evidence>
<evidence type="ECO:0000313" key="1">
    <source>
        <dbReference type="EMBL" id="MDQ2070473.1"/>
    </source>
</evidence>
<sequence length="98" mass="10590">MDASRLHGQSIQLFRLTETDTTPEVMQLMDKATVRITRLAPATTVALALPHAEWQAGHYELRVIGDPAHGVSGRHGDALDGDGDGMAGGNYSAFFELR</sequence>
<comment type="caution">
    <text evidence="1">The sequence shown here is derived from an EMBL/GenBank/DDBJ whole genome shotgun (WGS) entry which is preliminary data.</text>
</comment>
<accession>A0ABU0W8X0</accession>
<name>A0ABU0W8X0_9GAMM</name>
<dbReference type="EMBL" id="JAVDDT010000007">
    <property type="protein sequence ID" value="MDQ2070473.1"/>
    <property type="molecule type" value="Genomic_DNA"/>
</dbReference>
<reference evidence="1 2" key="1">
    <citation type="submission" date="2023-08" db="EMBL/GenBank/DDBJ databases">
        <title>Whole-genome sequencing of halo(alkali)philic microorganisms from hypersaline lakes.</title>
        <authorList>
            <person name="Sorokin D.Y."/>
            <person name="Abbas B."/>
            <person name="Merkel A.Y."/>
        </authorList>
    </citation>
    <scope>NUCLEOTIDE SEQUENCE [LARGE SCALE GENOMIC DNA]</scope>
    <source>
        <strain evidence="1 2">AB-CW4</strain>
    </source>
</reference>
<gene>
    <name evidence="1" type="ORF">RBH19_11340</name>
</gene>
<proteinExistence type="predicted"/>
<organism evidence="1 2">
    <name type="scientific">Natronospira bacteriovora</name>
    <dbReference type="NCBI Taxonomy" id="3069753"/>
    <lineage>
        <taxon>Bacteria</taxon>
        <taxon>Pseudomonadati</taxon>
        <taxon>Pseudomonadota</taxon>
        <taxon>Gammaproteobacteria</taxon>
        <taxon>Natronospirales</taxon>
        <taxon>Natronospiraceae</taxon>
        <taxon>Natronospira</taxon>
    </lineage>
</organism>
<keyword evidence="2" id="KW-1185">Reference proteome</keyword>
<dbReference type="Proteomes" id="UP001239019">
    <property type="component" value="Unassembled WGS sequence"/>
</dbReference>